<dbReference type="EMBL" id="CAHIKZ030000764">
    <property type="protein sequence ID" value="CAE1237502.1"/>
    <property type="molecule type" value="Genomic_DNA"/>
</dbReference>
<proteinExistence type="predicted"/>
<feature type="transmembrane region" description="Helical" evidence="1">
    <location>
        <begin position="273"/>
        <end position="292"/>
    </location>
</feature>
<name>A0A812BRE0_ACAPH</name>
<evidence type="ECO:0000256" key="1">
    <source>
        <dbReference type="SAM" id="Phobius"/>
    </source>
</evidence>
<dbReference type="GO" id="GO:0036503">
    <property type="term" value="P:ERAD pathway"/>
    <property type="evidence" value="ECO:0007669"/>
    <property type="project" value="TreeGrafter"/>
</dbReference>
<evidence type="ECO:0000313" key="3">
    <source>
        <dbReference type="Proteomes" id="UP000597762"/>
    </source>
</evidence>
<dbReference type="PANTHER" id="PTHR12740">
    <property type="entry name" value="JNK1/MAPK8-ASSOCIATED MEMBRANE PROTEIN"/>
    <property type="match status" value="1"/>
</dbReference>
<feature type="transmembrane region" description="Helical" evidence="1">
    <location>
        <begin position="233"/>
        <end position="253"/>
    </location>
</feature>
<dbReference type="GO" id="GO:0006986">
    <property type="term" value="P:response to unfolded protein"/>
    <property type="evidence" value="ECO:0007669"/>
    <property type="project" value="InterPro"/>
</dbReference>
<dbReference type="PANTHER" id="PTHR12740:SF4">
    <property type="entry name" value="JNK1_MAPK8-ASSOCIATED MEMBRANE PROTEIN"/>
    <property type="match status" value="1"/>
</dbReference>
<comment type="caution">
    <text evidence="2">The sequence shown here is derived from an EMBL/GenBank/DDBJ whole genome shotgun (WGS) entry which is preliminary data.</text>
</comment>
<feature type="transmembrane region" description="Helical" evidence="1">
    <location>
        <begin position="175"/>
        <end position="197"/>
    </location>
</feature>
<keyword evidence="1" id="KW-0812">Transmembrane</keyword>
<feature type="transmembrane region" description="Helical" evidence="1">
    <location>
        <begin position="68"/>
        <end position="87"/>
    </location>
</feature>
<reference evidence="2" key="1">
    <citation type="submission" date="2021-01" db="EMBL/GenBank/DDBJ databases">
        <authorList>
            <person name="Li R."/>
            <person name="Bekaert M."/>
        </authorList>
    </citation>
    <scope>NUCLEOTIDE SEQUENCE</scope>
    <source>
        <strain evidence="2">Farmed</strain>
    </source>
</reference>
<dbReference type="AlphaFoldDB" id="A0A812BRE0"/>
<accession>A0A812BRE0</accession>
<dbReference type="InterPro" id="IPR008485">
    <property type="entry name" value="JAMP"/>
</dbReference>
<protein>
    <submittedName>
        <fullName evidence="2">JNK1/MAPK8-associated membrane protein</fullName>
    </submittedName>
</protein>
<dbReference type="GO" id="GO:0016020">
    <property type="term" value="C:membrane"/>
    <property type="evidence" value="ECO:0007669"/>
    <property type="project" value="InterPro"/>
</dbReference>
<organism evidence="2 3">
    <name type="scientific">Acanthosepion pharaonis</name>
    <name type="common">Pharaoh cuttlefish</name>
    <name type="synonym">Sepia pharaonis</name>
    <dbReference type="NCBI Taxonomy" id="158019"/>
    <lineage>
        <taxon>Eukaryota</taxon>
        <taxon>Metazoa</taxon>
        <taxon>Spiralia</taxon>
        <taxon>Lophotrochozoa</taxon>
        <taxon>Mollusca</taxon>
        <taxon>Cephalopoda</taxon>
        <taxon>Coleoidea</taxon>
        <taxon>Decapodiformes</taxon>
        <taxon>Sepiida</taxon>
        <taxon>Sepiina</taxon>
        <taxon>Sepiidae</taxon>
        <taxon>Acanthosepion</taxon>
    </lineage>
</organism>
<keyword evidence="1" id="KW-0472">Membrane</keyword>
<dbReference type="GO" id="GO:0031625">
    <property type="term" value="F:ubiquitin protein ligase binding"/>
    <property type="evidence" value="ECO:0007669"/>
    <property type="project" value="TreeGrafter"/>
</dbReference>
<feature type="transmembrane region" description="Helical" evidence="1">
    <location>
        <begin position="108"/>
        <end position="131"/>
    </location>
</feature>
<dbReference type="Proteomes" id="UP000597762">
    <property type="component" value="Unassembled WGS sequence"/>
</dbReference>
<feature type="transmembrane region" description="Helical" evidence="1">
    <location>
        <begin position="209"/>
        <end position="227"/>
    </location>
</feature>
<feature type="transmembrane region" description="Helical" evidence="1">
    <location>
        <begin position="298"/>
        <end position="317"/>
    </location>
</feature>
<dbReference type="Pfam" id="PF05571">
    <property type="entry name" value="JAMP"/>
    <property type="match status" value="1"/>
</dbReference>
<dbReference type="OrthoDB" id="5920264at2759"/>
<keyword evidence="1" id="KW-1133">Transmembrane helix</keyword>
<evidence type="ECO:0000313" key="2">
    <source>
        <dbReference type="EMBL" id="CAE1237502.1"/>
    </source>
</evidence>
<gene>
    <name evidence="2" type="ORF">SPHA_20788</name>
</gene>
<sequence length="331" mass="38163">MLTLHRRLTHFLNELISLKMPLCPGLYCGKTNINGKLSDCGACPRGFQPNDHSICEMCDEVPPFYDCLYLGFMALLPLLLHWFFVEYKNRRSNHQSRYNPDTTRFSKSLILLHISAFVECVLAGVLTLLMFDPRGKLTIRSCPVKRLSDWYTLWYNPSTNYVDTVHCTQEIVYPLYTMVIIYYAFALVLMVLIRPLLSYKCVSRKGTTSIYAALYFFPMLICLQAVFGGLLYYAYPYILIVLSLATHATHLAYCRNQTIRGLFQENFTKIKNLVIIVGHWLLHAYGIIAITQLTKPEFHASLLVLTVFPTIFYIVTCKFSDPYLIDRAFTS</sequence>
<keyword evidence="3" id="KW-1185">Reference proteome</keyword>